<comment type="catalytic activity">
    <reaction evidence="6">
        <text>a 2'-deoxyadenosine in DNA + S-adenosyl-L-methionine = an N(6)-methyl-2'-deoxyadenosine in DNA + S-adenosyl-L-homocysteine + H(+)</text>
        <dbReference type="Rhea" id="RHEA:15197"/>
        <dbReference type="Rhea" id="RHEA-COMP:12418"/>
        <dbReference type="Rhea" id="RHEA-COMP:12419"/>
        <dbReference type="ChEBI" id="CHEBI:15378"/>
        <dbReference type="ChEBI" id="CHEBI:57856"/>
        <dbReference type="ChEBI" id="CHEBI:59789"/>
        <dbReference type="ChEBI" id="CHEBI:90615"/>
        <dbReference type="ChEBI" id="CHEBI:90616"/>
        <dbReference type="EC" id="2.1.1.72"/>
    </reaction>
</comment>
<dbReference type="InterPro" id="IPR051537">
    <property type="entry name" value="DNA_Adenine_Mtase"/>
</dbReference>
<evidence type="ECO:0000256" key="4">
    <source>
        <dbReference type="ARBA" id="ARBA00022691"/>
    </source>
</evidence>
<dbReference type="Pfam" id="PF02384">
    <property type="entry name" value="N6_Mtase"/>
    <property type="match status" value="1"/>
</dbReference>
<keyword evidence="5" id="KW-0680">Restriction system</keyword>
<dbReference type="GO" id="GO:0032259">
    <property type="term" value="P:methylation"/>
    <property type="evidence" value="ECO:0007669"/>
    <property type="project" value="UniProtKB-KW"/>
</dbReference>
<evidence type="ECO:0000313" key="8">
    <source>
        <dbReference type="EMBL" id="MBA2846601.1"/>
    </source>
</evidence>
<proteinExistence type="predicted"/>
<accession>A0A7J9NSZ8</accession>
<dbReference type="Gene3D" id="3.40.50.150">
    <property type="entry name" value="Vaccinia Virus protein VP39"/>
    <property type="match status" value="1"/>
</dbReference>
<keyword evidence="2 8" id="KW-0489">Methyltransferase</keyword>
<organism evidence="8 9">
    <name type="scientific">Methanococcus maripaludis</name>
    <name type="common">Methanococcus deltae</name>
    <dbReference type="NCBI Taxonomy" id="39152"/>
    <lineage>
        <taxon>Archaea</taxon>
        <taxon>Methanobacteriati</taxon>
        <taxon>Methanobacteriota</taxon>
        <taxon>Methanomada group</taxon>
        <taxon>Methanococci</taxon>
        <taxon>Methanococcales</taxon>
        <taxon>Methanococcaceae</taxon>
        <taxon>Methanococcus</taxon>
    </lineage>
</organism>
<dbReference type="EMBL" id="JACDUJ010000001">
    <property type="protein sequence ID" value="MBA2846601.1"/>
    <property type="molecule type" value="Genomic_DNA"/>
</dbReference>
<dbReference type="PRINTS" id="PR00507">
    <property type="entry name" value="N12N6MTFRASE"/>
</dbReference>
<gene>
    <name evidence="8" type="ORF">HNP88_000785</name>
</gene>
<dbReference type="AlphaFoldDB" id="A0A7J9NSZ8"/>
<keyword evidence="4" id="KW-0949">S-adenosyl-L-methionine</keyword>
<evidence type="ECO:0000256" key="1">
    <source>
        <dbReference type="ARBA" id="ARBA00011900"/>
    </source>
</evidence>
<evidence type="ECO:0000256" key="2">
    <source>
        <dbReference type="ARBA" id="ARBA00022603"/>
    </source>
</evidence>
<dbReference type="EC" id="2.1.1.72" evidence="1"/>
<evidence type="ECO:0000256" key="5">
    <source>
        <dbReference type="ARBA" id="ARBA00022747"/>
    </source>
</evidence>
<dbReference type="GO" id="GO:0003677">
    <property type="term" value="F:DNA binding"/>
    <property type="evidence" value="ECO:0007669"/>
    <property type="project" value="InterPro"/>
</dbReference>
<dbReference type="PANTHER" id="PTHR42933">
    <property type="entry name" value="SLR6095 PROTEIN"/>
    <property type="match status" value="1"/>
</dbReference>
<dbReference type="InterPro" id="IPR029063">
    <property type="entry name" value="SAM-dependent_MTases_sf"/>
</dbReference>
<protein>
    <recommendedName>
        <fullName evidence="1">site-specific DNA-methyltransferase (adenine-specific)</fullName>
        <ecNumber evidence="1">2.1.1.72</ecNumber>
    </recommendedName>
</protein>
<evidence type="ECO:0000259" key="7">
    <source>
        <dbReference type="Pfam" id="PF02384"/>
    </source>
</evidence>
<dbReference type="RefSeq" id="WP_181492034.1">
    <property type="nucleotide sequence ID" value="NZ_JACDUJ010000001.1"/>
</dbReference>
<dbReference type="InterPro" id="IPR003356">
    <property type="entry name" value="DNA_methylase_A-5"/>
</dbReference>
<reference evidence="8 9" key="1">
    <citation type="submission" date="2020-07" db="EMBL/GenBank/DDBJ databases">
        <title>Genomic Encyclopedia of Type Strains, Phase IV (KMG-V): Genome sequencing to study the core and pangenomes of soil and plant-associated prokaryotes.</title>
        <authorList>
            <person name="Whitman W."/>
        </authorList>
    </citation>
    <scope>NUCLEOTIDE SEQUENCE [LARGE SCALE GENOMIC DNA]</scope>
    <source>
        <strain evidence="8 9">A5</strain>
    </source>
</reference>
<dbReference type="GO" id="GO:0008170">
    <property type="term" value="F:N-methyltransferase activity"/>
    <property type="evidence" value="ECO:0007669"/>
    <property type="project" value="InterPro"/>
</dbReference>
<keyword evidence="3" id="KW-0808">Transferase</keyword>
<dbReference type="PANTHER" id="PTHR42933:SF1">
    <property type="entry name" value="SITE-SPECIFIC DNA-METHYLTRANSFERASE (ADENINE-SPECIFIC)"/>
    <property type="match status" value="1"/>
</dbReference>
<evidence type="ECO:0000313" key="9">
    <source>
        <dbReference type="Proteomes" id="UP000571854"/>
    </source>
</evidence>
<dbReference type="GO" id="GO:0009307">
    <property type="term" value="P:DNA restriction-modification system"/>
    <property type="evidence" value="ECO:0007669"/>
    <property type="project" value="UniProtKB-KW"/>
</dbReference>
<dbReference type="GO" id="GO:0009007">
    <property type="term" value="F:site-specific DNA-methyltransferase (adenine-specific) activity"/>
    <property type="evidence" value="ECO:0007669"/>
    <property type="project" value="UniProtKB-EC"/>
</dbReference>
<evidence type="ECO:0000256" key="3">
    <source>
        <dbReference type="ARBA" id="ARBA00022679"/>
    </source>
</evidence>
<dbReference type="Proteomes" id="UP000571854">
    <property type="component" value="Unassembled WGS sequence"/>
</dbReference>
<dbReference type="SUPFAM" id="SSF53335">
    <property type="entry name" value="S-adenosyl-L-methionine-dependent methyltransferases"/>
    <property type="match status" value="1"/>
</dbReference>
<name>A0A7J9NSZ8_METMI</name>
<sequence length="238" mass="27047">MLKKVHFFMNGSKKMYKLFEQIEAEGHSRGQVFDDFLDISICSLSGGQMEDEFQKIKSKYNENEFKIFQECFGTLVSAMEIEQCDIIGDLYQGAITYGQNGQFFTPENVCFMISRMIGNFDREYMFDPACGSGRMLLAAAKVNPDRIFVGQDIDFRCVKMTALNLALNGLNGYVIRGNSLSNNYDLVYRIGLKNSGFISKIKPELFKMPKIGYENESDGKVVDSSKKLKMDDFLVKAE</sequence>
<feature type="domain" description="DNA methylase adenine-specific" evidence="7">
    <location>
        <begin position="84"/>
        <end position="182"/>
    </location>
</feature>
<comment type="caution">
    <text evidence="8">The sequence shown here is derived from an EMBL/GenBank/DDBJ whole genome shotgun (WGS) entry which is preliminary data.</text>
</comment>
<evidence type="ECO:0000256" key="6">
    <source>
        <dbReference type="ARBA" id="ARBA00047942"/>
    </source>
</evidence>